<proteinExistence type="predicted"/>
<evidence type="ECO:0000313" key="2">
    <source>
        <dbReference type="EMBL" id="KAK1691431.1"/>
    </source>
</evidence>
<dbReference type="RefSeq" id="XP_060435126.1">
    <property type="nucleotide sequence ID" value="XM_060578173.1"/>
</dbReference>
<reference evidence="2" key="1">
    <citation type="submission" date="2021-06" db="EMBL/GenBank/DDBJ databases">
        <title>Comparative genomics, transcriptomics and evolutionary studies reveal genomic signatures of adaptation to plant cell wall in hemibiotrophic fungi.</title>
        <authorList>
            <consortium name="DOE Joint Genome Institute"/>
            <person name="Baroncelli R."/>
            <person name="Diaz J.F."/>
            <person name="Benocci T."/>
            <person name="Peng M."/>
            <person name="Battaglia E."/>
            <person name="Haridas S."/>
            <person name="Andreopoulos W."/>
            <person name="Labutti K."/>
            <person name="Pangilinan J."/>
            <person name="Floch G.L."/>
            <person name="Makela M.R."/>
            <person name="Henrissat B."/>
            <person name="Grigoriev I.V."/>
            <person name="Crouch J.A."/>
            <person name="De Vries R.P."/>
            <person name="Sukno S.A."/>
            <person name="Thon M.R."/>
        </authorList>
    </citation>
    <scope>NUCLEOTIDE SEQUENCE</scope>
    <source>
        <strain evidence="2">CBS 193.32</strain>
    </source>
</reference>
<protein>
    <submittedName>
        <fullName evidence="2">Uncharacterized protein</fullName>
    </submittedName>
</protein>
<evidence type="ECO:0000256" key="1">
    <source>
        <dbReference type="SAM" id="MobiDB-lite"/>
    </source>
</evidence>
<dbReference type="GeneID" id="85462699"/>
<accession>A0AAJ0AW17</accession>
<name>A0AAJ0AW17_9PEZI</name>
<keyword evidence="3" id="KW-1185">Reference proteome</keyword>
<dbReference type="AlphaFoldDB" id="A0AAJ0AW17"/>
<organism evidence="2 3">
    <name type="scientific">Colletotrichum godetiae</name>
    <dbReference type="NCBI Taxonomy" id="1209918"/>
    <lineage>
        <taxon>Eukaryota</taxon>
        <taxon>Fungi</taxon>
        <taxon>Dikarya</taxon>
        <taxon>Ascomycota</taxon>
        <taxon>Pezizomycotina</taxon>
        <taxon>Sordariomycetes</taxon>
        <taxon>Hypocreomycetidae</taxon>
        <taxon>Glomerellales</taxon>
        <taxon>Glomerellaceae</taxon>
        <taxon>Colletotrichum</taxon>
        <taxon>Colletotrichum acutatum species complex</taxon>
    </lineage>
</organism>
<feature type="compositionally biased region" description="Polar residues" evidence="1">
    <location>
        <begin position="154"/>
        <end position="170"/>
    </location>
</feature>
<comment type="caution">
    <text evidence="2">The sequence shown here is derived from an EMBL/GenBank/DDBJ whole genome shotgun (WGS) entry which is preliminary data.</text>
</comment>
<sequence>MSRDGDRGVGGTHGTGRMQPRIQGIRSQVWYTHVPRSLSCFLGIYSVPPTLVTPPLSLWRASLLWYKAMTPESLKGEEKENDRDDAVQLGFGTLHGRKPGCFLQQLAANLTPVPNSTACRKTKARGGEGKGRRWMAGLWMDGHLLPSSLKHQEQNQGKARQGPDNATTTT</sequence>
<dbReference type="EMBL" id="JAHMHR010000004">
    <property type="protein sequence ID" value="KAK1691431.1"/>
    <property type="molecule type" value="Genomic_DNA"/>
</dbReference>
<evidence type="ECO:0000313" key="3">
    <source>
        <dbReference type="Proteomes" id="UP001224890"/>
    </source>
</evidence>
<gene>
    <name evidence="2" type="ORF">BDP55DRAFT_711052</name>
</gene>
<dbReference type="Proteomes" id="UP001224890">
    <property type="component" value="Unassembled WGS sequence"/>
</dbReference>
<feature type="region of interest" description="Disordered" evidence="1">
    <location>
        <begin position="150"/>
        <end position="170"/>
    </location>
</feature>